<keyword evidence="2" id="KW-1185">Reference proteome</keyword>
<name>A0A016TBV0_9BILA</name>
<dbReference type="Proteomes" id="UP000024635">
    <property type="component" value="Unassembled WGS sequence"/>
</dbReference>
<dbReference type="EMBL" id="JARK01001454">
    <property type="protein sequence ID" value="EYC00085.1"/>
    <property type="molecule type" value="Genomic_DNA"/>
</dbReference>
<gene>
    <name evidence="1" type="primary">Acey_s0118.g765</name>
    <name evidence="1" type="ORF">Y032_0118g765</name>
</gene>
<sequence>MHILFNSCYDRGTIILITNTKLSPIYLISNADKTTALDGTVAFLMSSWLPNCNQLSGQKKKMCANTVQDVSIPSFAVLLFCRLDSSE</sequence>
<comment type="caution">
    <text evidence="1">The sequence shown here is derived from an EMBL/GenBank/DDBJ whole genome shotgun (WGS) entry which is preliminary data.</text>
</comment>
<proteinExistence type="predicted"/>
<evidence type="ECO:0000313" key="2">
    <source>
        <dbReference type="Proteomes" id="UP000024635"/>
    </source>
</evidence>
<organism evidence="1 2">
    <name type="scientific">Ancylostoma ceylanicum</name>
    <dbReference type="NCBI Taxonomy" id="53326"/>
    <lineage>
        <taxon>Eukaryota</taxon>
        <taxon>Metazoa</taxon>
        <taxon>Ecdysozoa</taxon>
        <taxon>Nematoda</taxon>
        <taxon>Chromadorea</taxon>
        <taxon>Rhabditida</taxon>
        <taxon>Rhabditina</taxon>
        <taxon>Rhabditomorpha</taxon>
        <taxon>Strongyloidea</taxon>
        <taxon>Ancylostomatidae</taxon>
        <taxon>Ancylostomatinae</taxon>
        <taxon>Ancylostoma</taxon>
    </lineage>
</organism>
<evidence type="ECO:0000313" key="1">
    <source>
        <dbReference type="EMBL" id="EYC00085.1"/>
    </source>
</evidence>
<dbReference type="AlphaFoldDB" id="A0A016TBV0"/>
<accession>A0A016TBV0</accession>
<protein>
    <submittedName>
        <fullName evidence="1">Uncharacterized protein</fullName>
    </submittedName>
</protein>
<reference evidence="2" key="1">
    <citation type="journal article" date="2015" name="Nat. Genet.">
        <title>The genome and transcriptome of the zoonotic hookworm Ancylostoma ceylanicum identify infection-specific gene families.</title>
        <authorList>
            <person name="Schwarz E.M."/>
            <person name="Hu Y."/>
            <person name="Antoshechkin I."/>
            <person name="Miller M.M."/>
            <person name="Sternberg P.W."/>
            <person name="Aroian R.V."/>
        </authorList>
    </citation>
    <scope>NUCLEOTIDE SEQUENCE</scope>
    <source>
        <strain evidence="2">HY135</strain>
    </source>
</reference>